<dbReference type="EMBL" id="JAEACU010000001">
    <property type="protein sequence ID" value="KAH7547280.1"/>
    <property type="molecule type" value="Genomic_DNA"/>
</dbReference>
<protein>
    <submittedName>
        <fullName evidence="1">Uncharacterized protein</fullName>
    </submittedName>
</protein>
<reference evidence="1" key="1">
    <citation type="journal article" date="2021" name="Front. Plant Sci.">
        <title>Chromosome-Scale Genome Assembly for Chinese Sour Jujube and Insights Into Its Genome Evolution and Domestication Signature.</title>
        <authorList>
            <person name="Shen L.-Y."/>
            <person name="Luo H."/>
            <person name="Wang X.-L."/>
            <person name="Wang X.-M."/>
            <person name="Qiu X.-J."/>
            <person name="Liu H."/>
            <person name="Zhou S.-S."/>
            <person name="Jia K.-H."/>
            <person name="Nie S."/>
            <person name="Bao Y.-T."/>
            <person name="Zhang R.-G."/>
            <person name="Yun Q.-Z."/>
            <person name="Chai Y.-H."/>
            <person name="Lu J.-Y."/>
            <person name="Li Y."/>
            <person name="Zhao S.-W."/>
            <person name="Mao J.-F."/>
            <person name="Jia S.-G."/>
            <person name="Mao Y.-M."/>
        </authorList>
    </citation>
    <scope>NUCLEOTIDE SEQUENCE</scope>
    <source>
        <strain evidence="1">AT0</strain>
        <tissue evidence="1">Leaf</tissue>
    </source>
</reference>
<evidence type="ECO:0000313" key="2">
    <source>
        <dbReference type="Proteomes" id="UP000813462"/>
    </source>
</evidence>
<gene>
    <name evidence="1" type="ORF">FEM48_Zijuj01G0293000</name>
</gene>
<sequence length="149" mass="16971">MQPEQVLLPDDSLRKKLRSDERRASVITVMKNLLQDIAGTDHLQTLRGTGRIRNPDLVVQGYTIVADYYVLPVAAYPLVLRVQWLETLGPIKVCNILVSKPVPHCMETQGKSNVEFRNNVNDMLARDESNFDQVHSMLQQLMRLMPTIS</sequence>
<dbReference type="AlphaFoldDB" id="A0A978W5P6"/>
<organism evidence="1 2">
    <name type="scientific">Ziziphus jujuba var. spinosa</name>
    <dbReference type="NCBI Taxonomy" id="714518"/>
    <lineage>
        <taxon>Eukaryota</taxon>
        <taxon>Viridiplantae</taxon>
        <taxon>Streptophyta</taxon>
        <taxon>Embryophyta</taxon>
        <taxon>Tracheophyta</taxon>
        <taxon>Spermatophyta</taxon>
        <taxon>Magnoliopsida</taxon>
        <taxon>eudicotyledons</taxon>
        <taxon>Gunneridae</taxon>
        <taxon>Pentapetalae</taxon>
        <taxon>rosids</taxon>
        <taxon>fabids</taxon>
        <taxon>Rosales</taxon>
        <taxon>Rhamnaceae</taxon>
        <taxon>Paliureae</taxon>
        <taxon>Ziziphus</taxon>
    </lineage>
</organism>
<name>A0A978W5P6_ZIZJJ</name>
<evidence type="ECO:0000313" key="1">
    <source>
        <dbReference type="EMBL" id="KAH7547280.1"/>
    </source>
</evidence>
<comment type="caution">
    <text evidence="1">The sequence shown here is derived from an EMBL/GenBank/DDBJ whole genome shotgun (WGS) entry which is preliminary data.</text>
</comment>
<proteinExistence type="predicted"/>
<dbReference type="Proteomes" id="UP000813462">
    <property type="component" value="Unassembled WGS sequence"/>
</dbReference>
<accession>A0A978W5P6</accession>